<evidence type="ECO:0008006" key="4">
    <source>
        <dbReference type="Google" id="ProtNLM"/>
    </source>
</evidence>
<reference evidence="2 3" key="1">
    <citation type="submission" date="2024-06" db="EMBL/GenBank/DDBJ databases">
        <title>The Natural Products Discovery Center: Release of the First 8490 Sequenced Strains for Exploring Actinobacteria Biosynthetic Diversity.</title>
        <authorList>
            <person name="Kalkreuter E."/>
            <person name="Kautsar S.A."/>
            <person name="Yang D."/>
            <person name="Bader C.D."/>
            <person name="Teijaro C.N."/>
            <person name="Fluegel L."/>
            <person name="Davis C.M."/>
            <person name="Simpson J.R."/>
            <person name="Lauterbach L."/>
            <person name="Steele A.D."/>
            <person name="Gui C."/>
            <person name="Meng S."/>
            <person name="Li G."/>
            <person name="Viehrig K."/>
            <person name="Ye F."/>
            <person name="Su P."/>
            <person name="Kiefer A.F."/>
            <person name="Nichols A."/>
            <person name="Cepeda A.J."/>
            <person name="Yan W."/>
            <person name="Fan B."/>
            <person name="Jiang Y."/>
            <person name="Adhikari A."/>
            <person name="Zheng C.-J."/>
            <person name="Schuster L."/>
            <person name="Cowan T.M."/>
            <person name="Smanski M.J."/>
            <person name="Chevrette M.G."/>
            <person name="De Carvalho L.P.S."/>
            <person name="Shen B."/>
        </authorList>
    </citation>
    <scope>NUCLEOTIDE SEQUENCE [LARGE SCALE GENOMIC DNA]</scope>
    <source>
        <strain evidence="2 3">NPDC048946</strain>
    </source>
</reference>
<dbReference type="EMBL" id="JBEZFP010000141">
    <property type="protein sequence ID" value="MEU8138839.1"/>
    <property type="molecule type" value="Genomic_DNA"/>
</dbReference>
<proteinExistence type="predicted"/>
<accession>A0ABV3DSW5</accession>
<protein>
    <recommendedName>
        <fullName evidence="4">Secreted protein</fullName>
    </recommendedName>
</protein>
<feature type="chain" id="PRO_5046829274" description="Secreted protein" evidence="1">
    <location>
        <begin position="29"/>
        <end position="106"/>
    </location>
</feature>
<evidence type="ECO:0000313" key="2">
    <source>
        <dbReference type="EMBL" id="MEU8138839.1"/>
    </source>
</evidence>
<keyword evidence="1" id="KW-0732">Signal</keyword>
<name>A0ABV3DSW5_9ACTN</name>
<feature type="signal peptide" evidence="1">
    <location>
        <begin position="1"/>
        <end position="28"/>
    </location>
</feature>
<organism evidence="2 3">
    <name type="scientific">Streptodolium elevatio</name>
    <dbReference type="NCBI Taxonomy" id="3157996"/>
    <lineage>
        <taxon>Bacteria</taxon>
        <taxon>Bacillati</taxon>
        <taxon>Actinomycetota</taxon>
        <taxon>Actinomycetes</taxon>
        <taxon>Kitasatosporales</taxon>
        <taxon>Streptomycetaceae</taxon>
        <taxon>Streptodolium</taxon>
    </lineage>
</organism>
<keyword evidence="3" id="KW-1185">Reference proteome</keyword>
<gene>
    <name evidence="2" type="ORF">AB0C36_35725</name>
</gene>
<sequence>MASAMRTVMAASIGAAVALGVAAPAATAAPKAPGPTRLEPALDAAVPAAVDPAAKVALNPLAGTGVNPLDNSVGTTVGDLPLSSGMVTGQIADGTNLEEIVRGITG</sequence>
<dbReference type="Proteomes" id="UP001551482">
    <property type="component" value="Unassembled WGS sequence"/>
</dbReference>
<evidence type="ECO:0000313" key="3">
    <source>
        <dbReference type="Proteomes" id="UP001551482"/>
    </source>
</evidence>
<dbReference type="RefSeq" id="WP_358362558.1">
    <property type="nucleotide sequence ID" value="NZ_JBEZFP010000141.1"/>
</dbReference>
<comment type="caution">
    <text evidence="2">The sequence shown here is derived from an EMBL/GenBank/DDBJ whole genome shotgun (WGS) entry which is preliminary data.</text>
</comment>
<evidence type="ECO:0000256" key="1">
    <source>
        <dbReference type="SAM" id="SignalP"/>
    </source>
</evidence>